<dbReference type="Proteomes" id="UP000015105">
    <property type="component" value="Chromosome 5D"/>
</dbReference>
<reference evidence="1" key="4">
    <citation type="submission" date="2019-03" db="UniProtKB">
        <authorList>
            <consortium name="EnsemblPlants"/>
        </authorList>
    </citation>
    <scope>IDENTIFICATION</scope>
</reference>
<dbReference type="AlphaFoldDB" id="A0A453KFZ4"/>
<name>A0A453KFZ4_AEGTS</name>
<organism evidence="1 2">
    <name type="scientific">Aegilops tauschii subsp. strangulata</name>
    <name type="common">Goatgrass</name>
    <dbReference type="NCBI Taxonomy" id="200361"/>
    <lineage>
        <taxon>Eukaryota</taxon>
        <taxon>Viridiplantae</taxon>
        <taxon>Streptophyta</taxon>
        <taxon>Embryophyta</taxon>
        <taxon>Tracheophyta</taxon>
        <taxon>Spermatophyta</taxon>
        <taxon>Magnoliopsida</taxon>
        <taxon>Liliopsida</taxon>
        <taxon>Poales</taxon>
        <taxon>Poaceae</taxon>
        <taxon>BOP clade</taxon>
        <taxon>Pooideae</taxon>
        <taxon>Triticodae</taxon>
        <taxon>Triticeae</taxon>
        <taxon>Triticinae</taxon>
        <taxon>Aegilops</taxon>
    </lineage>
</organism>
<evidence type="ECO:0000313" key="2">
    <source>
        <dbReference type="Proteomes" id="UP000015105"/>
    </source>
</evidence>
<proteinExistence type="predicted"/>
<reference evidence="1" key="5">
    <citation type="journal article" date="2021" name="G3 (Bethesda)">
        <title>Aegilops tauschii genome assembly Aet v5.0 features greater sequence contiguity and improved annotation.</title>
        <authorList>
            <person name="Wang L."/>
            <person name="Zhu T."/>
            <person name="Rodriguez J.C."/>
            <person name="Deal K.R."/>
            <person name="Dubcovsky J."/>
            <person name="McGuire P.E."/>
            <person name="Lux T."/>
            <person name="Spannagl M."/>
            <person name="Mayer K.F.X."/>
            <person name="Baldrich P."/>
            <person name="Meyers B.C."/>
            <person name="Huo N."/>
            <person name="Gu Y.Q."/>
            <person name="Zhou H."/>
            <person name="Devos K.M."/>
            <person name="Bennetzen J.L."/>
            <person name="Unver T."/>
            <person name="Budak H."/>
            <person name="Gulick P.J."/>
            <person name="Galiba G."/>
            <person name="Kalapos B."/>
            <person name="Nelson D.R."/>
            <person name="Li P."/>
            <person name="You F.M."/>
            <person name="Luo M.C."/>
            <person name="Dvorak J."/>
        </authorList>
    </citation>
    <scope>NUCLEOTIDE SEQUENCE [LARGE SCALE GENOMIC DNA]</scope>
    <source>
        <strain evidence="1">cv. AL8/78</strain>
    </source>
</reference>
<reference evidence="1" key="3">
    <citation type="journal article" date="2017" name="Nature">
        <title>Genome sequence of the progenitor of the wheat D genome Aegilops tauschii.</title>
        <authorList>
            <person name="Luo M.C."/>
            <person name="Gu Y.Q."/>
            <person name="Puiu D."/>
            <person name="Wang H."/>
            <person name="Twardziok S.O."/>
            <person name="Deal K.R."/>
            <person name="Huo N."/>
            <person name="Zhu T."/>
            <person name="Wang L."/>
            <person name="Wang Y."/>
            <person name="McGuire P.E."/>
            <person name="Liu S."/>
            <person name="Long H."/>
            <person name="Ramasamy R.K."/>
            <person name="Rodriguez J.C."/>
            <person name="Van S.L."/>
            <person name="Yuan L."/>
            <person name="Wang Z."/>
            <person name="Xia Z."/>
            <person name="Xiao L."/>
            <person name="Anderson O.D."/>
            <person name="Ouyang S."/>
            <person name="Liang Y."/>
            <person name="Zimin A.V."/>
            <person name="Pertea G."/>
            <person name="Qi P."/>
            <person name="Bennetzen J.L."/>
            <person name="Dai X."/>
            <person name="Dawson M.W."/>
            <person name="Muller H.G."/>
            <person name="Kugler K."/>
            <person name="Rivarola-Duarte L."/>
            <person name="Spannagl M."/>
            <person name="Mayer K.F.X."/>
            <person name="Lu F.H."/>
            <person name="Bevan M.W."/>
            <person name="Leroy P."/>
            <person name="Li P."/>
            <person name="You F.M."/>
            <person name="Sun Q."/>
            <person name="Liu Z."/>
            <person name="Lyons E."/>
            <person name="Wicker T."/>
            <person name="Salzberg S.L."/>
            <person name="Devos K.M."/>
            <person name="Dvorak J."/>
        </authorList>
    </citation>
    <scope>NUCLEOTIDE SEQUENCE [LARGE SCALE GENOMIC DNA]</scope>
    <source>
        <strain evidence="1">cv. AL8/78</strain>
    </source>
</reference>
<dbReference type="EnsemblPlants" id="AET5Gv20403200.9">
    <property type="protein sequence ID" value="AET5Gv20403200.9"/>
    <property type="gene ID" value="AET5Gv20403200"/>
</dbReference>
<reference evidence="2" key="2">
    <citation type="journal article" date="2017" name="Nat. Plants">
        <title>The Aegilops tauschii genome reveals multiple impacts of transposons.</title>
        <authorList>
            <person name="Zhao G."/>
            <person name="Zou C."/>
            <person name="Li K."/>
            <person name="Wang K."/>
            <person name="Li T."/>
            <person name="Gao L."/>
            <person name="Zhang X."/>
            <person name="Wang H."/>
            <person name="Yang Z."/>
            <person name="Liu X."/>
            <person name="Jiang W."/>
            <person name="Mao L."/>
            <person name="Kong X."/>
            <person name="Jiao Y."/>
            <person name="Jia J."/>
        </authorList>
    </citation>
    <scope>NUCLEOTIDE SEQUENCE [LARGE SCALE GENOMIC DNA]</scope>
    <source>
        <strain evidence="2">cv. AL8/78</strain>
    </source>
</reference>
<evidence type="ECO:0000313" key="1">
    <source>
        <dbReference type="EnsemblPlants" id="AET5Gv20403200.9"/>
    </source>
</evidence>
<accession>A0A453KFZ4</accession>
<protein>
    <submittedName>
        <fullName evidence="1">Uncharacterized protein</fullName>
    </submittedName>
</protein>
<sequence length="29" mass="3243">KQCRVFQENLLQHLGIKDAPSNTSIIAMS</sequence>
<dbReference type="Gramene" id="AET5Gv20403200.9">
    <property type="protein sequence ID" value="AET5Gv20403200.9"/>
    <property type="gene ID" value="AET5Gv20403200"/>
</dbReference>
<keyword evidence="2" id="KW-1185">Reference proteome</keyword>
<reference evidence="2" key="1">
    <citation type="journal article" date="2014" name="Science">
        <title>Ancient hybridizations among the ancestral genomes of bread wheat.</title>
        <authorList>
            <consortium name="International Wheat Genome Sequencing Consortium,"/>
            <person name="Marcussen T."/>
            <person name="Sandve S.R."/>
            <person name="Heier L."/>
            <person name="Spannagl M."/>
            <person name="Pfeifer M."/>
            <person name="Jakobsen K.S."/>
            <person name="Wulff B.B."/>
            <person name="Steuernagel B."/>
            <person name="Mayer K.F."/>
            <person name="Olsen O.A."/>
        </authorList>
    </citation>
    <scope>NUCLEOTIDE SEQUENCE [LARGE SCALE GENOMIC DNA]</scope>
    <source>
        <strain evidence="2">cv. AL8/78</strain>
    </source>
</reference>